<organism evidence="1 2">
    <name type="scientific">Colletotrichum gloeosporioides (strain Cg-14)</name>
    <name type="common">Anthracnose fungus</name>
    <name type="synonym">Glomerella cingulata</name>
    <dbReference type="NCBI Taxonomy" id="1237896"/>
    <lineage>
        <taxon>Eukaryota</taxon>
        <taxon>Fungi</taxon>
        <taxon>Dikarya</taxon>
        <taxon>Ascomycota</taxon>
        <taxon>Pezizomycotina</taxon>
        <taxon>Sordariomycetes</taxon>
        <taxon>Hypocreomycetidae</taxon>
        <taxon>Glomerellales</taxon>
        <taxon>Glomerellaceae</taxon>
        <taxon>Colletotrichum</taxon>
        <taxon>Colletotrichum gloeosporioides species complex</taxon>
    </lineage>
</organism>
<dbReference type="Proteomes" id="UP000015530">
    <property type="component" value="Unassembled WGS sequence"/>
</dbReference>
<sequence>MTKITIPTALAAKFFDISLKRSLTHLAKKT</sequence>
<dbReference type="AlphaFoldDB" id="T0K9Z5"/>
<proteinExistence type="predicted"/>
<reference evidence="2" key="1">
    <citation type="journal article" date="2013" name="Mol. Plant Microbe Interact.">
        <title>Global aspects of pacC regulation of pathogenicity genes in Colletotrichum gloeosporioides as revealed by transcriptome analysis.</title>
        <authorList>
            <person name="Alkan N."/>
            <person name="Meng X."/>
            <person name="Friedlander G."/>
            <person name="Reuveni E."/>
            <person name="Sukno S."/>
            <person name="Sherman A."/>
            <person name="Thon M."/>
            <person name="Fluhr R."/>
            <person name="Prusky D."/>
        </authorList>
    </citation>
    <scope>NUCLEOTIDE SEQUENCE [LARGE SCALE GENOMIC DNA]</scope>
    <source>
        <strain evidence="2">Cg-14</strain>
    </source>
</reference>
<evidence type="ECO:0000313" key="2">
    <source>
        <dbReference type="Proteomes" id="UP000015530"/>
    </source>
</evidence>
<dbReference type="HOGENOM" id="CLU_3406337_0_0_1"/>
<protein>
    <submittedName>
        <fullName evidence="1">Uncharacterized protein</fullName>
    </submittedName>
</protein>
<gene>
    <name evidence="1" type="ORF">CGLO_11912</name>
</gene>
<evidence type="ECO:0000313" key="1">
    <source>
        <dbReference type="EMBL" id="EQB48824.1"/>
    </source>
</evidence>
<comment type="caution">
    <text evidence="1">The sequence shown here is derived from an EMBL/GenBank/DDBJ whole genome shotgun (WGS) entry which is preliminary data.</text>
</comment>
<dbReference type="EMBL" id="AMYD01002524">
    <property type="protein sequence ID" value="EQB48824.1"/>
    <property type="molecule type" value="Genomic_DNA"/>
</dbReference>
<name>T0K9Z5_COLGC</name>
<accession>T0K9Z5</accession>